<feature type="transmembrane region" description="Helical" evidence="1">
    <location>
        <begin position="175"/>
        <end position="196"/>
    </location>
</feature>
<evidence type="ECO:0000313" key="3">
    <source>
        <dbReference type="Proteomes" id="UP000232062"/>
    </source>
</evidence>
<keyword evidence="3" id="KW-1185">Reference proteome</keyword>
<sequence length="212" mass="24801">MNPWGPIIAAMIAGFIAFIGMIITKENKVSEFRQAWINEFREEISFLIESYKKWVYNDKNYETHLSISRMYLADPESAKNHREQSKVYEIAISEARNEIERYTGRIKLRLNSDINRRRVAEKELDSLIDNLLKTKDIKSAEILSDKIYLNSSLILSTEWKVVKKGEESYIKSKKFLHYVAIFVSAIVLISFCFHLEDAMKWLMNSPPPLLID</sequence>
<dbReference type="AlphaFoldDB" id="A0A2M9WII3"/>
<organism evidence="2 3">
    <name type="scientific">Pantoea rodasii</name>
    <dbReference type="NCBI Taxonomy" id="1076549"/>
    <lineage>
        <taxon>Bacteria</taxon>
        <taxon>Pseudomonadati</taxon>
        <taxon>Pseudomonadota</taxon>
        <taxon>Gammaproteobacteria</taxon>
        <taxon>Enterobacterales</taxon>
        <taxon>Erwiniaceae</taxon>
        <taxon>Pantoea</taxon>
    </lineage>
</organism>
<comment type="caution">
    <text evidence="2">The sequence shown here is derived from an EMBL/GenBank/DDBJ whole genome shotgun (WGS) entry which is preliminary data.</text>
</comment>
<evidence type="ECO:0000313" key="2">
    <source>
        <dbReference type="EMBL" id="PJZ07319.1"/>
    </source>
</evidence>
<name>A0A2M9WII3_9GAMM</name>
<keyword evidence="1" id="KW-0472">Membrane</keyword>
<dbReference type="RefSeq" id="WP_100699951.1">
    <property type="nucleotide sequence ID" value="NZ_MLFP01000006.1"/>
</dbReference>
<feature type="transmembrane region" description="Helical" evidence="1">
    <location>
        <begin position="6"/>
        <end position="24"/>
    </location>
</feature>
<keyword evidence="1" id="KW-0812">Transmembrane</keyword>
<evidence type="ECO:0000256" key="1">
    <source>
        <dbReference type="SAM" id="Phobius"/>
    </source>
</evidence>
<protein>
    <submittedName>
        <fullName evidence="2">Uncharacterized protein</fullName>
    </submittedName>
</protein>
<dbReference type="STRING" id="1076549.HA45_10150"/>
<dbReference type="Proteomes" id="UP000232062">
    <property type="component" value="Unassembled WGS sequence"/>
</dbReference>
<keyword evidence="1" id="KW-1133">Transmembrane helix</keyword>
<gene>
    <name evidence="2" type="ORF">PRCB_01240</name>
</gene>
<dbReference type="OrthoDB" id="5919045at2"/>
<dbReference type="EMBL" id="PIQI01000003">
    <property type="protein sequence ID" value="PJZ07319.1"/>
    <property type="molecule type" value="Genomic_DNA"/>
</dbReference>
<accession>A0A2M9WII3</accession>
<reference evidence="2 3" key="1">
    <citation type="submission" date="2017-11" db="EMBL/GenBank/DDBJ databases">
        <title>The genome sequence of Pantoea rodasii DSM 26611.</title>
        <authorList>
            <person name="Gao J."/>
            <person name="Mao X."/>
            <person name="Sun J."/>
        </authorList>
    </citation>
    <scope>NUCLEOTIDE SEQUENCE [LARGE SCALE GENOMIC DNA]</scope>
    <source>
        <strain evidence="2 3">DSM 26611</strain>
    </source>
</reference>
<proteinExistence type="predicted"/>